<dbReference type="OrthoDB" id="5969272at2759"/>
<dbReference type="WBParaSite" id="HPLM_0000255501-mRNA-1">
    <property type="protein sequence ID" value="HPLM_0000255501-mRNA-1"/>
    <property type="gene ID" value="HPLM_0000255501"/>
</dbReference>
<accession>A0A0N4VZ34</accession>
<evidence type="ECO:0000313" key="3">
    <source>
        <dbReference type="Proteomes" id="UP000268014"/>
    </source>
</evidence>
<dbReference type="InterPro" id="IPR013098">
    <property type="entry name" value="Ig_I-set"/>
</dbReference>
<dbReference type="InterPro" id="IPR013783">
    <property type="entry name" value="Ig-like_fold"/>
</dbReference>
<evidence type="ECO:0000259" key="1">
    <source>
        <dbReference type="PROSITE" id="PS50835"/>
    </source>
</evidence>
<gene>
    <name evidence="2" type="ORF">HPLM_LOCUS2552</name>
</gene>
<dbReference type="InterPro" id="IPR036179">
    <property type="entry name" value="Ig-like_dom_sf"/>
</dbReference>
<dbReference type="SUPFAM" id="SSF48726">
    <property type="entry name" value="Immunoglobulin"/>
    <property type="match status" value="2"/>
</dbReference>
<reference evidence="4" key="1">
    <citation type="submission" date="2017-02" db="UniProtKB">
        <authorList>
            <consortium name="WormBaseParasite"/>
        </authorList>
    </citation>
    <scope>IDENTIFICATION</scope>
</reference>
<evidence type="ECO:0000313" key="4">
    <source>
        <dbReference type="WBParaSite" id="HPLM_0000255501-mRNA-1"/>
    </source>
</evidence>
<dbReference type="AlphaFoldDB" id="A0A0N4VZ34"/>
<sequence length="269" mass="29632">VQPGRYDVVASNRLGQDSSSCKVIVQYEQEEPVTSPKPPPIFIQSLSKETVVLLGEETKIEVVVSGTPPFSFKWIINGSEISSSKDIEIVVDGNRSTLRVQKSLGNNAVLIVEVMDRNGTARSETIIKEISKTTTMVEAIPPRVTTTTVKEEVTETKKEVVEKQPSPAANKAPMFTQKLDNIELMEGDTLRCHVKVSDESDSCTFEWYANDMQITSGEQVFIETGLRESRLSIENMGEMSGVKLTAIARNPHGTSVSAAELNVVRSEFH</sequence>
<proteinExistence type="predicted"/>
<dbReference type="PROSITE" id="PS50835">
    <property type="entry name" value="IG_LIKE"/>
    <property type="match status" value="1"/>
</dbReference>
<evidence type="ECO:0000313" key="2">
    <source>
        <dbReference type="EMBL" id="VDO15465.1"/>
    </source>
</evidence>
<dbReference type="Pfam" id="PF07679">
    <property type="entry name" value="I-set"/>
    <property type="match status" value="2"/>
</dbReference>
<name>A0A0N4VZ34_HAEPC</name>
<reference evidence="2 3" key="2">
    <citation type="submission" date="2018-11" db="EMBL/GenBank/DDBJ databases">
        <authorList>
            <consortium name="Pathogen Informatics"/>
        </authorList>
    </citation>
    <scope>NUCLEOTIDE SEQUENCE [LARGE SCALE GENOMIC DNA]</scope>
    <source>
        <strain evidence="2 3">MHpl1</strain>
    </source>
</reference>
<feature type="domain" description="Ig-like" evidence="1">
    <location>
        <begin position="173"/>
        <end position="262"/>
    </location>
</feature>
<protein>
    <submittedName>
        <fullName evidence="4">Ig-like domain-containing protein</fullName>
    </submittedName>
</protein>
<dbReference type="PANTHER" id="PTHR47633">
    <property type="entry name" value="IMMUNOGLOBULIN"/>
    <property type="match status" value="1"/>
</dbReference>
<keyword evidence="3" id="KW-1185">Reference proteome</keyword>
<dbReference type="InterPro" id="IPR007110">
    <property type="entry name" value="Ig-like_dom"/>
</dbReference>
<dbReference type="EMBL" id="UZAF01005574">
    <property type="protein sequence ID" value="VDO15465.1"/>
    <property type="molecule type" value="Genomic_DNA"/>
</dbReference>
<dbReference type="STRING" id="6290.A0A0N4VZ34"/>
<dbReference type="Proteomes" id="UP000268014">
    <property type="component" value="Unassembled WGS sequence"/>
</dbReference>
<dbReference type="Gene3D" id="2.60.40.10">
    <property type="entry name" value="Immunoglobulins"/>
    <property type="match status" value="2"/>
</dbReference>
<organism evidence="4">
    <name type="scientific">Haemonchus placei</name>
    <name type="common">Barber's pole worm</name>
    <dbReference type="NCBI Taxonomy" id="6290"/>
    <lineage>
        <taxon>Eukaryota</taxon>
        <taxon>Metazoa</taxon>
        <taxon>Ecdysozoa</taxon>
        <taxon>Nematoda</taxon>
        <taxon>Chromadorea</taxon>
        <taxon>Rhabditida</taxon>
        <taxon>Rhabditina</taxon>
        <taxon>Rhabditomorpha</taxon>
        <taxon>Strongyloidea</taxon>
        <taxon>Trichostrongylidae</taxon>
        <taxon>Haemonchus</taxon>
    </lineage>
</organism>